<gene>
    <name evidence="1" type="ORF">HF843_01210</name>
</gene>
<reference evidence="1 2" key="1">
    <citation type="submission" date="2020-04" db="EMBL/GenBank/DDBJ databases">
        <authorList>
            <person name="Hitch T.C.A."/>
            <person name="Wylensek D."/>
            <person name="Clavel T."/>
        </authorList>
    </citation>
    <scope>NUCLEOTIDE SEQUENCE [LARGE SCALE GENOMIC DNA]</scope>
    <source>
        <strain evidence="1 2">WCA-130-P53-4B</strain>
    </source>
</reference>
<dbReference type="AlphaFoldDB" id="A0A848D3F6"/>
<sequence>MSELTGLNKKTSFVGIWMRFGVVAVELPLCDGSAAGIEKDSVMFATGTGHFEW</sequence>
<name>A0A848D3F6_9BIFI</name>
<organism evidence="1 2">
    <name type="scientific">Bifidobacterium boum</name>
    <dbReference type="NCBI Taxonomy" id="78343"/>
    <lineage>
        <taxon>Bacteria</taxon>
        <taxon>Bacillati</taxon>
        <taxon>Actinomycetota</taxon>
        <taxon>Actinomycetes</taxon>
        <taxon>Bifidobacteriales</taxon>
        <taxon>Bifidobacteriaceae</taxon>
        <taxon>Bifidobacterium</taxon>
    </lineage>
</organism>
<protein>
    <submittedName>
        <fullName evidence="1">Uncharacterized protein</fullName>
    </submittedName>
</protein>
<evidence type="ECO:0000313" key="1">
    <source>
        <dbReference type="EMBL" id="NMF01822.1"/>
    </source>
</evidence>
<comment type="caution">
    <text evidence="1">The sequence shown here is derived from an EMBL/GenBank/DDBJ whole genome shotgun (WGS) entry which is preliminary data.</text>
</comment>
<proteinExistence type="predicted"/>
<dbReference type="Proteomes" id="UP000583419">
    <property type="component" value="Unassembled WGS sequence"/>
</dbReference>
<accession>A0A848D3F6</accession>
<dbReference type="EMBL" id="JABAGJ010000001">
    <property type="protein sequence ID" value="NMF01822.1"/>
    <property type="molecule type" value="Genomic_DNA"/>
</dbReference>
<evidence type="ECO:0000313" key="2">
    <source>
        <dbReference type="Proteomes" id="UP000583419"/>
    </source>
</evidence>
<dbReference type="RefSeq" id="WP_168973062.1">
    <property type="nucleotide sequence ID" value="NZ_JABAGJ010000001.1"/>
</dbReference>